<dbReference type="SUPFAM" id="SSF103473">
    <property type="entry name" value="MFS general substrate transporter"/>
    <property type="match status" value="1"/>
</dbReference>
<evidence type="ECO:0000313" key="8">
    <source>
        <dbReference type="Proteomes" id="UP001500037"/>
    </source>
</evidence>
<name>A0ABN1WTN5_9ACTN</name>
<sequence>MTTAPRERHGLRHALSPRSPLWHDRNTRWFLPGYATSLLGSSMAPVALAFAVLREGGGPAELGWVLTARILPLVLVLLLGGVAADRLGSRRVMLAADLLRCLAQALLALLLMTGHPPLWALLVPVVLGGAGEAVFNPALAALIPRIAPAEQLAEANSVLSLIRSTSTVAGPALAGLVAVAAGPGPVLALDAASYAVSVLTLARLRVTLPAPAAKPGLLRELREGWGHFSSRTWLWTTSLHAGAMNLLCWAPYLVLGPVTAERRLGGAGAWGLMTACYGVGAVAGGLLLLARRPGRPLLTATLAMGAFALPSAALAGGAALPWVCAADLAAGLAATVAGTLDDTVVQRLVPPEAQARVYAWNSLGAFALGPLGLAAAGPVAAALGTSTVLGLGAGWQLAATAVVAALPAVRRR</sequence>
<accession>A0ABN1WTN5</accession>
<keyword evidence="4 6" id="KW-1133">Transmembrane helix</keyword>
<keyword evidence="8" id="KW-1185">Reference proteome</keyword>
<dbReference type="Proteomes" id="UP001500037">
    <property type="component" value="Unassembled WGS sequence"/>
</dbReference>
<dbReference type="EMBL" id="BAAALF010000137">
    <property type="protein sequence ID" value="GAA1260039.1"/>
    <property type="molecule type" value="Genomic_DNA"/>
</dbReference>
<keyword evidence="5 6" id="KW-0472">Membrane</keyword>
<evidence type="ECO:0000256" key="3">
    <source>
        <dbReference type="ARBA" id="ARBA00022692"/>
    </source>
</evidence>
<keyword evidence="2" id="KW-1003">Cell membrane</keyword>
<dbReference type="InterPro" id="IPR022324">
    <property type="entry name" value="Bacilysin_exporter_BacE_put"/>
</dbReference>
<feature type="transmembrane region" description="Helical" evidence="6">
    <location>
        <begin position="232"/>
        <end position="255"/>
    </location>
</feature>
<dbReference type="Gene3D" id="1.20.1250.20">
    <property type="entry name" value="MFS general substrate transporter like domains"/>
    <property type="match status" value="1"/>
</dbReference>
<dbReference type="PANTHER" id="PTHR23513">
    <property type="entry name" value="INTEGRAL MEMBRANE EFFLUX PROTEIN-RELATED"/>
    <property type="match status" value="1"/>
</dbReference>
<dbReference type="PRINTS" id="PR01988">
    <property type="entry name" value="EXPORTERBACE"/>
</dbReference>
<dbReference type="Pfam" id="PF07690">
    <property type="entry name" value="MFS_1"/>
    <property type="match status" value="1"/>
</dbReference>
<evidence type="ECO:0000256" key="5">
    <source>
        <dbReference type="ARBA" id="ARBA00023136"/>
    </source>
</evidence>
<protein>
    <submittedName>
        <fullName evidence="7">MFS transporter</fullName>
    </submittedName>
</protein>
<reference evidence="7 8" key="1">
    <citation type="journal article" date="2019" name="Int. J. Syst. Evol. Microbiol.">
        <title>The Global Catalogue of Microorganisms (GCM) 10K type strain sequencing project: providing services to taxonomists for standard genome sequencing and annotation.</title>
        <authorList>
            <consortium name="The Broad Institute Genomics Platform"/>
            <consortium name="The Broad Institute Genome Sequencing Center for Infectious Disease"/>
            <person name="Wu L."/>
            <person name="Ma J."/>
        </authorList>
    </citation>
    <scope>NUCLEOTIDE SEQUENCE [LARGE SCALE GENOMIC DNA]</scope>
    <source>
        <strain evidence="7 8">JCM 13004</strain>
    </source>
</reference>
<evidence type="ECO:0000256" key="2">
    <source>
        <dbReference type="ARBA" id="ARBA00022475"/>
    </source>
</evidence>
<dbReference type="CDD" id="cd06173">
    <property type="entry name" value="MFS_MefA_like"/>
    <property type="match status" value="1"/>
</dbReference>
<feature type="transmembrane region" description="Helical" evidence="6">
    <location>
        <begin position="328"/>
        <end position="345"/>
    </location>
</feature>
<feature type="transmembrane region" description="Helical" evidence="6">
    <location>
        <begin position="29"/>
        <end position="50"/>
    </location>
</feature>
<dbReference type="InterPro" id="IPR036259">
    <property type="entry name" value="MFS_trans_sf"/>
</dbReference>
<keyword evidence="3 6" id="KW-0812">Transmembrane</keyword>
<feature type="transmembrane region" description="Helical" evidence="6">
    <location>
        <begin position="62"/>
        <end position="80"/>
    </location>
</feature>
<dbReference type="InterPro" id="IPR011701">
    <property type="entry name" value="MFS"/>
</dbReference>
<evidence type="ECO:0000256" key="6">
    <source>
        <dbReference type="SAM" id="Phobius"/>
    </source>
</evidence>
<feature type="transmembrane region" description="Helical" evidence="6">
    <location>
        <begin position="357"/>
        <end position="376"/>
    </location>
</feature>
<comment type="subcellular location">
    <subcellularLocation>
        <location evidence="1">Cell membrane</location>
        <topology evidence="1">Multi-pass membrane protein</topology>
    </subcellularLocation>
</comment>
<gene>
    <name evidence="7" type="ORF">GCM10009665_57540</name>
</gene>
<feature type="transmembrane region" description="Helical" evidence="6">
    <location>
        <begin position="388"/>
        <end position="409"/>
    </location>
</feature>
<feature type="transmembrane region" description="Helical" evidence="6">
    <location>
        <begin position="297"/>
        <end position="322"/>
    </location>
</feature>
<dbReference type="PANTHER" id="PTHR23513:SF11">
    <property type="entry name" value="STAPHYLOFERRIN A TRANSPORTER"/>
    <property type="match status" value="1"/>
</dbReference>
<evidence type="ECO:0000256" key="4">
    <source>
        <dbReference type="ARBA" id="ARBA00022989"/>
    </source>
</evidence>
<organism evidence="7 8">
    <name type="scientific">Kitasatospora nipponensis</name>
    <dbReference type="NCBI Taxonomy" id="258049"/>
    <lineage>
        <taxon>Bacteria</taxon>
        <taxon>Bacillati</taxon>
        <taxon>Actinomycetota</taxon>
        <taxon>Actinomycetes</taxon>
        <taxon>Kitasatosporales</taxon>
        <taxon>Streptomycetaceae</taxon>
        <taxon>Kitasatospora</taxon>
    </lineage>
</organism>
<comment type="caution">
    <text evidence="7">The sequence shown here is derived from an EMBL/GenBank/DDBJ whole genome shotgun (WGS) entry which is preliminary data.</text>
</comment>
<dbReference type="RefSeq" id="WP_344444955.1">
    <property type="nucleotide sequence ID" value="NZ_BAAALF010000137.1"/>
</dbReference>
<evidence type="ECO:0000313" key="7">
    <source>
        <dbReference type="EMBL" id="GAA1260039.1"/>
    </source>
</evidence>
<feature type="transmembrane region" description="Helical" evidence="6">
    <location>
        <begin position="267"/>
        <end position="290"/>
    </location>
</feature>
<evidence type="ECO:0000256" key="1">
    <source>
        <dbReference type="ARBA" id="ARBA00004651"/>
    </source>
</evidence>
<proteinExistence type="predicted"/>